<dbReference type="AlphaFoldDB" id="A0A0H1QZ88"/>
<dbReference type="InterPro" id="IPR007003">
    <property type="entry name" value="DUF655"/>
</dbReference>
<proteinExistence type="predicted"/>
<dbReference type="PATRIC" id="fig|1550566.3.peg.894"/>
<dbReference type="Gene3D" id="1.10.150.280">
    <property type="entry name" value="AF1531-like domain"/>
    <property type="match status" value="1"/>
</dbReference>
<gene>
    <name evidence="1" type="ORF">SZ63_04170</name>
</gene>
<protein>
    <submittedName>
        <fullName evidence="1">DNA-binding protein</fullName>
    </submittedName>
</protein>
<sequence>MKTERKEENAVVIDVLPMGYVSEQRPAYKREPVVQAVGVDQFKLLELIPKPGADIQLYDRVYIGDAEREKIERVKRRISYDDLTATAKLELPFVVEQIVSENEPRFVDFFNKSVPITPKFHMLHLLPGIGKKLMWEIIEQRGKKPFESFADISGRIKSLPHPDRMIVSRILREIEDPDEKYHVFTSR</sequence>
<dbReference type="RefSeq" id="WP_048181653.1">
    <property type="nucleotide sequence ID" value="NZ_JXOJ01000002.1"/>
</dbReference>
<dbReference type="STRING" id="1550566.SZ63_04170"/>
<evidence type="ECO:0000313" key="2">
    <source>
        <dbReference type="Proteomes" id="UP000035301"/>
    </source>
</evidence>
<dbReference type="SUPFAM" id="SSF160975">
    <property type="entry name" value="AF1531-like"/>
    <property type="match status" value="1"/>
</dbReference>
<dbReference type="PANTHER" id="PTHR40734">
    <property type="entry name" value="TRNA-SPECIFIC ADENOSINE DEAMINASE-RELATED"/>
    <property type="match status" value="1"/>
</dbReference>
<dbReference type="OrthoDB" id="7902at2157"/>
<dbReference type="Gene3D" id="2.40.50.140">
    <property type="entry name" value="Nucleic acid-binding proteins"/>
    <property type="match status" value="1"/>
</dbReference>
<name>A0A0H1QZ88_9EURY</name>
<dbReference type="PANTHER" id="PTHR40734:SF1">
    <property type="entry name" value="DNA-BINDING PROTEIN"/>
    <property type="match status" value="1"/>
</dbReference>
<dbReference type="InterPro" id="IPR012340">
    <property type="entry name" value="NA-bd_OB-fold"/>
</dbReference>
<reference evidence="1 2" key="1">
    <citation type="journal article" date="2015" name="Int. J. Syst. Evol. Microbiol.">
        <title>Methanoculleus sediminis sp. nov., a methanogen from sediments near a submarine mud volcano.</title>
        <authorList>
            <person name="Chen S.C."/>
            <person name="Chen M.F."/>
            <person name="Lai M.C."/>
            <person name="Weng C.Y."/>
            <person name="Wu S.Y."/>
            <person name="Lin S."/>
            <person name="Yang T.F."/>
            <person name="Chen P.C."/>
        </authorList>
    </citation>
    <scope>NUCLEOTIDE SEQUENCE [LARGE SCALE GENOMIC DNA]</scope>
    <source>
        <strain evidence="1 2">S3Fa</strain>
    </source>
</reference>
<dbReference type="GO" id="GO:0003677">
    <property type="term" value="F:DNA binding"/>
    <property type="evidence" value="ECO:0007669"/>
    <property type="project" value="UniProtKB-KW"/>
</dbReference>
<keyword evidence="1" id="KW-0238">DNA-binding</keyword>
<organism evidence="1 2">
    <name type="scientific">Methanoculleus sediminis</name>
    <dbReference type="NCBI Taxonomy" id="1550566"/>
    <lineage>
        <taxon>Archaea</taxon>
        <taxon>Methanobacteriati</taxon>
        <taxon>Methanobacteriota</taxon>
        <taxon>Stenosarchaea group</taxon>
        <taxon>Methanomicrobia</taxon>
        <taxon>Methanomicrobiales</taxon>
        <taxon>Methanomicrobiaceae</taxon>
        <taxon>Methanoculleus</taxon>
    </lineage>
</organism>
<keyword evidence="2" id="KW-1185">Reference proteome</keyword>
<dbReference type="Proteomes" id="UP000035301">
    <property type="component" value="Unassembled WGS sequence"/>
</dbReference>
<dbReference type="EMBL" id="JXOJ01000002">
    <property type="protein sequence ID" value="KLK88248.1"/>
    <property type="molecule type" value="Genomic_DNA"/>
</dbReference>
<evidence type="ECO:0000313" key="1">
    <source>
        <dbReference type="EMBL" id="KLK88248.1"/>
    </source>
</evidence>
<comment type="caution">
    <text evidence="1">The sequence shown here is derived from an EMBL/GenBank/DDBJ whole genome shotgun (WGS) entry which is preliminary data.</text>
</comment>
<dbReference type="Pfam" id="PF04919">
    <property type="entry name" value="DUF655"/>
    <property type="match status" value="1"/>
</dbReference>
<accession>A0A0H1QZ88</accession>